<dbReference type="PANTHER" id="PTHR43240">
    <property type="entry name" value="1,4-DIHYDROXY-2-NAPHTHOYL-COA THIOESTERASE 1"/>
    <property type="match status" value="1"/>
</dbReference>
<comment type="catalytic activity">
    <reaction evidence="7">
        <text>a medium-chain fatty acyl-CoA + H2O = a medium-chain fatty acid + CoA + H(+)</text>
        <dbReference type="Rhea" id="RHEA:68184"/>
        <dbReference type="ChEBI" id="CHEBI:15377"/>
        <dbReference type="ChEBI" id="CHEBI:15378"/>
        <dbReference type="ChEBI" id="CHEBI:57287"/>
        <dbReference type="ChEBI" id="CHEBI:59558"/>
        <dbReference type="ChEBI" id="CHEBI:90546"/>
    </reaction>
</comment>
<proteinExistence type="inferred from homology"/>
<dbReference type="NCBIfam" id="TIGR00369">
    <property type="entry name" value="unchar_dom_1"/>
    <property type="match status" value="1"/>
</dbReference>
<evidence type="ECO:0000256" key="2">
    <source>
        <dbReference type="ARBA" id="ARBA00035880"/>
    </source>
</evidence>
<evidence type="ECO:0000256" key="3">
    <source>
        <dbReference type="ARBA" id="ARBA00036002"/>
    </source>
</evidence>
<dbReference type="Pfam" id="PF03061">
    <property type="entry name" value="4HBT"/>
    <property type="match status" value="1"/>
</dbReference>
<keyword evidence="1" id="KW-0378">Hydrolase</keyword>
<dbReference type="RefSeq" id="WP_220810354.1">
    <property type="nucleotide sequence ID" value="NZ_BPMK01000022.1"/>
</dbReference>
<dbReference type="EC" id="3.1.2.20" evidence="5"/>
<accession>A0ABQ4QAW4</accession>
<dbReference type="InterPro" id="IPR029069">
    <property type="entry name" value="HotDog_dom_sf"/>
</dbReference>
<dbReference type="CDD" id="cd03443">
    <property type="entry name" value="PaaI_thioesterase"/>
    <property type="match status" value="1"/>
</dbReference>
<dbReference type="PANTHER" id="PTHR43240:SF20">
    <property type="entry name" value="MEDIUM_LONG-CHAIN ACYL-COA THIOESTERASE YIGI"/>
    <property type="match status" value="1"/>
</dbReference>
<reference evidence="9 10" key="1">
    <citation type="journal article" date="2022" name="Int. J. Syst. Evol. Microbiol.">
        <title>Noviherbaspirillum aridicola sp. nov., isolated from an arid soil in Pakistan.</title>
        <authorList>
            <person name="Khan I.U."/>
            <person name="Saqib M."/>
            <person name="Amin A."/>
            <person name="Hussain F."/>
            <person name="Li L."/>
            <person name="Liu Y.H."/>
            <person name="Fang B.Z."/>
            <person name="Ahmed I."/>
            <person name="Li W.J."/>
        </authorList>
    </citation>
    <scope>NUCLEOTIDE SEQUENCE [LARGE SCALE GENOMIC DNA]</scope>
    <source>
        <strain evidence="9 10">NCCP-691</strain>
    </source>
</reference>
<comment type="catalytic activity">
    <reaction evidence="2">
        <text>a fatty acyl-CoA + H2O = a fatty acid + CoA + H(+)</text>
        <dbReference type="Rhea" id="RHEA:16781"/>
        <dbReference type="ChEBI" id="CHEBI:15377"/>
        <dbReference type="ChEBI" id="CHEBI:15378"/>
        <dbReference type="ChEBI" id="CHEBI:28868"/>
        <dbReference type="ChEBI" id="CHEBI:57287"/>
        <dbReference type="ChEBI" id="CHEBI:77636"/>
        <dbReference type="EC" id="3.1.2.20"/>
    </reaction>
</comment>
<gene>
    <name evidence="9" type="ORF">NCCP691_39590</name>
</gene>
<dbReference type="SUPFAM" id="SSF54637">
    <property type="entry name" value="Thioesterase/thiol ester dehydrase-isomerase"/>
    <property type="match status" value="1"/>
</dbReference>
<evidence type="ECO:0000256" key="5">
    <source>
        <dbReference type="ARBA" id="ARBA00038894"/>
    </source>
</evidence>
<comment type="caution">
    <text evidence="9">The sequence shown here is derived from an EMBL/GenBank/DDBJ whole genome shotgun (WGS) entry which is preliminary data.</text>
</comment>
<organism evidence="9 10">
    <name type="scientific">Noviherbaspirillum aridicola</name>
    <dbReference type="NCBI Taxonomy" id="2849687"/>
    <lineage>
        <taxon>Bacteria</taxon>
        <taxon>Pseudomonadati</taxon>
        <taxon>Pseudomonadota</taxon>
        <taxon>Betaproteobacteria</taxon>
        <taxon>Burkholderiales</taxon>
        <taxon>Oxalobacteraceae</taxon>
        <taxon>Noviherbaspirillum</taxon>
    </lineage>
</organism>
<evidence type="ECO:0000256" key="1">
    <source>
        <dbReference type="ARBA" id="ARBA00022801"/>
    </source>
</evidence>
<dbReference type="Proteomes" id="UP000887222">
    <property type="component" value="Unassembled WGS sequence"/>
</dbReference>
<evidence type="ECO:0000313" key="9">
    <source>
        <dbReference type="EMBL" id="GIZ53945.1"/>
    </source>
</evidence>
<feature type="domain" description="Thioesterase" evidence="8">
    <location>
        <begin position="47"/>
        <end position="119"/>
    </location>
</feature>
<comment type="similarity">
    <text evidence="4">Belongs to the YigI thioesterase family.</text>
</comment>
<evidence type="ECO:0000256" key="7">
    <source>
        <dbReference type="ARBA" id="ARBA00048062"/>
    </source>
</evidence>
<evidence type="ECO:0000256" key="6">
    <source>
        <dbReference type="ARBA" id="ARBA00040062"/>
    </source>
</evidence>
<dbReference type="InterPro" id="IPR006683">
    <property type="entry name" value="Thioestr_dom"/>
</dbReference>
<protein>
    <recommendedName>
        <fullName evidence="6">Medium/long-chain acyl-CoA thioesterase YigI</fullName>
        <ecNumber evidence="5">3.1.2.20</ecNumber>
    </recommendedName>
</protein>
<name>A0ABQ4QAW4_9BURK</name>
<evidence type="ECO:0000313" key="10">
    <source>
        <dbReference type="Proteomes" id="UP000887222"/>
    </source>
</evidence>
<keyword evidence="10" id="KW-1185">Reference proteome</keyword>
<evidence type="ECO:0000259" key="8">
    <source>
        <dbReference type="Pfam" id="PF03061"/>
    </source>
</evidence>
<sequence length="140" mass="14830">MDDFLERTRQALAAQPFTQLLGATLERMDGEGVALALPLRDELKQQNGFAHGGVLSYLADNALTIAGAMGLGRAVLTSEFKINYLRPAVGATLVARATVIHAGRRQAVCRCDVFARDGHGEKIVATAQGTIAKVDELPAG</sequence>
<dbReference type="Gene3D" id="3.10.129.10">
    <property type="entry name" value="Hotdog Thioesterase"/>
    <property type="match status" value="1"/>
</dbReference>
<dbReference type="EMBL" id="BPMK01000022">
    <property type="protein sequence ID" value="GIZ53945.1"/>
    <property type="molecule type" value="Genomic_DNA"/>
</dbReference>
<comment type="catalytic activity">
    <reaction evidence="3">
        <text>a long-chain fatty acyl-CoA + H2O = a long-chain fatty acid + CoA + H(+)</text>
        <dbReference type="Rhea" id="RHEA:67680"/>
        <dbReference type="ChEBI" id="CHEBI:15377"/>
        <dbReference type="ChEBI" id="CHEBI:15378"/>
        <dbReference type="ChEBI" id="CHEBI:57287"/>
        <dbReference type="ChEBI" id="CHEBI:57560"/>
        <dbReference type="ChEBI" id="CHEBI:83139"/>
    </reaction>
</comment>
<dbReference type="InterPro" id="IPR003736">
    <property type="entry name" value="PAAI_dom"/>
</dbReference>
<evidence type="ECO:0000256" key="4">
    <source>
        <dbReference type="ARBA" id="ARBA00038381"/>
    </source>
</evidence>